<protein>
    <submittedName>
        <fullName evidence="1">Uncharacterized protein</fullName>
    </submittedName>
</protein>
<keyword evidence="2" id="KW-1185">Reference proteome</keyword>
<comment type="caution">
    <text evidence="1">The sequence shown here is derived from an EMBL/GenBank/DDBJ whole genome shotgun (WGS) entry which is preliminary data.</text>
</comment>
<accession>A0A554NBQ4</accession>
<gene>
    <name evidence="1" type="ORF">DP107_07580</name>
</gene>
<proteinExistence type="predicted"/>
<evidence type="ECO:0000313" key="1">
    <source>
        <dbReference type="EMBL" id="TSD14817.1"/>
    </source>
</evidence>
<dbReference type="AlphaFoldDB" id="A0A554NBQ4"/>
<dbReference type="EMBL" id="QMDX01000003">
    <property type="protein sequence ID" value="TSD14817.1"/>
    <property type="molecule type" value="Genomic_DNA"/>
</dbReference>
<dbReference type="RefSeq" id="WP_144261537.1">
    <property type="nucleotide sequence ID" value="NZ_QMDX01000003.1"/>
</dbReference>
<dbReference type="InParanoid" id="A0A554NBQ4"/>
<reference evidence="1 2" key="1">
    <citation type="submission" date="2018-06" db="EMBL/GenBank/DDBJ databases">
        <title>Natronomonas sp. F16-60 a new haloarchaeon isolated from a solar saltern of Isla Cristina, Huelva, Spain.</title>
        <authorList>
            <person name="Duran-Viseras A."/>
            <person name="Sanchez-Porro C."/>
            <person name="Ventosa A."/>
        </authorList>
    </citation>
    <scope>NUCLEOTIDE SEQUENCE [LARGE SCALE GENOMIC DNA]</scope>
    <source>
        <strain evidence="1 2">F16-60</strain>
    </source>
</reference>
<sequence length="116" mass="12767">MSREATRATPAPEETTDLPAIVEVRTRVVVDGDDAVDVRFGNGARLRYREREEVIEEQWVAPDGSVEDPAVTHARTAEVGPEALALRTVGEYLSFDDRRRAEFVWGAENTAALLGA</sequence>
<name>A0A554NBQ4_9EURY</name>
<organism evidence="1 2">
    <name type="scientific">Haloglomus irregulare</name>
    <dbReference type="NCBI Taxonomy" id="2234134"/>
    <lineage>
        <taxon>Archaea</taxon>
        <taxon>Methanobacteriati</taxon>
        <taxon>Methanobacteriota</taxon>
        <taxon>Stenosarchaea group</taxon>
        <taxon>Halobacteria</taxon>
        <taxon>Halobacteriales</taxon>
        <taxon>Natronomonadaceae</taxon>
        <taxon>Haloglomus</taxon>
    </lineage>
</organism>
<evidence type="ECO:0000313" key="2">
    <source>
        <dbReference type="Proteomes" id="UP000319894"/>
    </source>
</evidence>
<dbReference type="OrthoDB" id="380426at2157"/>
<dbReference type="Proteomes" id="UP000319894">
    <property type="component" value="Unassembled WGS sequence"/>
</dbReference>